<dbReference type="AlphaFoldDB" id="A0A1G9JDE4"/>
<proteinExistence type="predicted"/>
<dbReference type="Pfam" id="PF13279">
    <property type="entry name" value="4HBT_2"/>
    <property type="match status" value="2"/>
</dbReference>
<dbReference type="GO" id="GO:0047617">
    <property type="term" value="F:fatty acyl-CoA hydrolase activity"/>
    <property type="evidence" value="ECO:0007669"/>
    <property type="project" value="TreeGrafter"/>
</dbReference>
<dbReference type="CDD" id="cd00586">
    <property type="entry name" value="4HBT"/>
    <property type="match status" value="2"/>
</dbReference>
<evidence type="ECO:0000313" key="2">
    <source>
        <dbReference type="Proteomes" id="UP000199475"/>
    </source>
</evidence>
<dbReference type="InterPro" id="IPR029069">
    <property type="entry name" value="HotDog_dom_sf"/>
</dbReference>
<dbReference type="PANTHER" id="PTHR31793">
    <property type="entry name" value="4-HYDROXYBENZOYL-COA THIOESTERASE FAMILY MEMBER"/>
    <property type="match status" value="1"/>
</dbReference>
<keyword evidence="1" id="KW-0378">Hydrolase</keyword>
<keyword evidence="2" id="KW-1185">Reference proteome</keyword>
<dbReference type="PANTHER" id="PTHR31793:SF24">
    <property type="entry name" value="LONG-CHAIN ACYL-COA THIOESTERASE FADM"/>
    <property type="match status" value="1"/>
</dbReference>
<dbReference type="Proteomes" id="UP000199475">
    <property type="component" value="Unassembled WGS sequence"/>
</dbReference>
<dbReference type="EMBL" id="FNGP01000002">
    <property type="protein sequence ID" value="SDL35322.1"/>
    <property type="molecule type" value="Genomic_DNA"/>
</dbReference>
<name>A0A1G9JDE4_9ACTN</name>
<evidence type="ECO:0000313" key="1">
    <source>
        <dbReference type="EMBL" id="SDL35322.1"/>
    </source>
</evidence>
<gene>
    <name evidence="1" type="ORF">SAMN04488242_1176</name>
</gene>
<protein>
    <submittedName>
        <fullName evidence="1">Acyl-CoA thioester hydrolase</fullName>
    </submittedName>
</protein>
<dbReference type="InterPro" id="IPR050563">
    <property type="entry name" value="4-hydroxybenzoyl-CoA_TE"/>
</dbReference>
<dbReference type="SUPFAM" id="SSF54637">
    <property type="entry name" value="Thioesterase/thiol ester dehydrase-isomerase"/>
    <property type="match status" value="2"/>
</dbReference>
<sequence length="277" mass="31215">MPHVEVPLRWSDMDVQGHVNNARIADYLQEARVQLFAESGLLEHGVVVVRQQMQFRRPIEYSETPVQVEMGVTRLGGAQVEIGYVLTQFDQVVAEARTLLAAFDFDEQRPARLSPSMRRHLEPHLVDWEPFTPLTAPPLDGRGTRTLHPTRWTDLDRYAHVNNVMAFEYLQQARIEVSPKWDPTLARTGTGESLHLWLVVRQDIDYIAQIEHSLQPLVVHTAPVALGRTSITSAAEIMAPDGALLARGRTVVVCADLKGRPTELPNRSRLEGFLVKP</sequence>
<dbReference type="Gene3D" id="3.10.129.10">
    <property type="entry name" value="Hotdog Thioesterase"/>
    <property type="match status" value="2"/>
</dbReference>
<dbReference type="STRING" id="686624.SAMN04488242_1176"/>
<dbReference type="RefSeq" id="WP_093249885.1">
    <property type="nucleotide sequence ID" value="NZ_FNGP01000002.1"/>
</dbReference>
<organism evidence="1 2">
    <name type="scientific">Tessaracoccus oleiagri</name>
    <dbReference type="NCBI Taxonomy" id="686624"/>
    <lineage>
        <taxon>Bacteria</taxon>
        <taxon>Bacillati</taxon>
        <taxon>Actinomycetota</taxon>
        <taxon>Actinomycetes</taxon>
        <taxon>Propionibacteriales</taxon>
        <taxon>Propionibacteriaceae</taxon>
        <taxon>Tessaracoccus</taxon>
    </lineage>
</organism>
<reference evidence="1 2" key="1">
    <citation type="submission" date="2016-10" db="EMBL/GenBank/DDBJ databases">
        <authorList>
            <person name="de Groot N.N."/>
        </authorList>
    </citation>
    <scope>NUCLEOTIDE SEQUENCE [LARGE SCALE GENOMIC DNA]</scope>
    <source>
        <strain evidence="1 2">CGMCC 1.9159</strain>
    </source>
</reference>
<accession>A0A1G9JDE4</accession>
<dbReference type="OrthoDB" id="9799036at2"/>